<evidence type="ECO:0000313" key="3">
    <source>
        <dbReference type="Proteomes" id="UP000481517"/>
    </source>
</evidence>
<name>A0A6S6WLL2_9GAMM</name>
<dbReference type="GO" id="GO:0032784">
    <property type="term" value="P:regulation of DNA-templated transcription elongation"/>
    <property type="evidence" value="ECO:0007669"/>
    <property type="project" value="InterPro"/>
</dbReference>
<dbReference type="Proteomes" id="UP000481517">
    <property type="component" value="Unassembled WGS sequence"/>
</dbReference>
<dbReference type="PANTHER" id="PTHR30437:SF4">
    <property type="entry name" value="TRANSCRIPTION ELONGATION FACTOR GREA"/>
    <property type="match status" value="1"/>
</dbReference>
<dbReference type="GO" id="GO:0003746">
    <property type="term" value="F:translation elongation factor activity"/>
    <property type="evidence" value="ECO:0007669"/>
    <property type="project" value="UniProtKB-KW"/>
</dbReference>
<dbReference type="Gene3D" id="3.10.50.30">
    <property type="entry name" value="Transcription elongation factor, GreA/GreB, C-terminal domain"/>
    <property type="match status" value="1"/>
</dbReference>
<gene>
    <name evidence="2" type="primary">greA_2</name>
    <name evidence="2" type="ORF">PSI9734_00702</name>
</gene>
<dbReference type="RefSeq" id="WP_173919707.1">
    <property type="nucleotide sequence ID" value="NZ_CADCXY010000001.1"/>
</dbReference>
<dbReference type="EMBL" id="CADCXY010000001">
    <property type="protein sequence ID" value="CAB0150135.1"/>
    <property type="molecule type" value="Genomic_DNA"/>
</dbReference>
<dbReference type="InterPro" id="IPR023459">
    <property type="entry name" value="Tscrpt_elong_fac_GreA/B_fam"/>
</dbReference>
<dbReference type="AlphaFoldDB" id="A0A6S6WLL2"/>
<evidence type="ECO:0000313" key="2">
    <source>
        <dbReference type="EMBL" id="CAB0150135.1"/>
    </source>
</evidence>
<dbReference type="GO" id="GO:0006354">
    <property type="term" value="P:DNA-templated transcription elongation"/>
    <property type="evidence" value="ECO:0007669"/>
    <property type="project" value="TreeGrafter"/>
</dbReference>
<organism evidence="2 3">
    <name type="scientific">Pseudidiomarina piscicola</name>
    <dbReference type="NCBI Taxonomy" id="2614830"/>
    <lineage>
        <taxon>Bacteria</taxon>
        <taxon>Pseudomonadati</taxon>
        <taxon>Pseudomonadota</taxon>
        <taxon>Gammaproteobacteria</taxon>
        <taxon>Alteromonadales</taxon>
        <taxon>Idiomarinaceae</taxon>
        <taxon>Pseudidiomarina</taxon>
    </lineage>
</organism>
<dbReference type="InterPro" id="IPR001437">
    <property type="entry name" value="Tscrpt_elong_fac_GreA/B_C"/>
</dbReference>
<evidence type="ECO:0000259" key="1">
    <source>
        <dbReference type="Pfam" id="PF01272"/>
    </source>
</evidence>
<dbReference type="InterPro" id="IPR036953">
    <property type="entry name" value="GreA/GreB_C_sf"/>
</dbReference>
<feature type="domain" description="Transcription elongation factor GreA/GreB C-terminal" evidence="1">
    <location>
        <begin position="26"/>
        <end position="97"/>
    </location>
</feature>
<keyword evidence="3" id="KW-1185">Reference proteome</keyword>
<dbReference type="Pfam" id="PF01272">
    <property type="entry name" value="GreA_GreB"/>
    <property type="match status" value="1"/>
</dbReference>
<keyword evidence="2" id="KW-0251">Elongation factor</keyword>
<sequence length="99" mass="11210">MQPFKLQLLLSNIERSEKSRSRIDARVAVGSQVTLRHRKTKEQITFRLVTPEEAKPSELCVSLLSPIGSAVIGKRRGSVIELNWNGQKSKWEVLAVNRN</sequence>
<dbReference type="SUPFAM" id="SSF54534">
    <property type="entry name" value="FKBP-like"/>
    <property type="match status" value="1"/>
</dbReference>
<keyword evidence="2" id="KW-0648">Protein biosynthesis</keyword>
<dbReference type="PANTHER" id="PTHR30437">
    <property type="entry name" value="TRANSCRIPTION ELONGATION FACTOR GREA"/>
    <property type="match status" value="1"/>
</dbReference>
<accession>A0A6S6WLL2</accession>
<reference evidence="2 3" key="1">
    <citation type="submission" date="2020-02" db="EMBL/GenBank/DDBJ databases">
        <authorList>
            <person name="Rodrigo-Torres L."/>
            <person name="Arahal R. D."/>
            <person name="Lucena T."/>
        </authorList>
    </citation>
    <scope>NUCLEOTIDE SEQUENCE [LARGE SCALE GENOMIC DNA]</scope>
    <source>
        <strain evidence="2 3">CECT 9734</strain>
    </source>
</reference>
<dbReference type="GO" id="GO:0003677">
    <property type="term" value="F:DNA binding"/>
    <property type="evidence" value="ECO:0007669"/>
    <property type="project" value="InterPro"/>
</dbReference>
<dbReference type="GO" id="GO:0070063">
    <property type="term" value="F:RNA polymerase binding"/>
    <property type="evidence" value="ECO:0007669"/>
    <property type="project" value="InterPro"/>
</dbReference>
<protein>
    <submittedName>
        <fullName evidence="2">Transcription elongation factor GreA</fullName>
    </submittedName>
</protein>
<proteinExistence type="predicted"/>